<keyword evidence="5" id="KW-1185">Reference proteome</keyword>
<evidence type="ECO:0000259" key="2">
    <source>
        <dbReference type="Pfam" id="PF12667"/>
    </source>
</evidence>
<feature type="domain" description="NigD-like N-terminal OB" evidence="2">
    <location>
        <begin position="42"/>
        <end position="104"/>
    </location>
</feature>
<dbReference type="Gene3D" id="2.60.40.2370">
    <property type="entry name" value="NigD-like, C-terminal beta sandwich domain"/>
    <property type="match status" value="1"/>
</dbReference>
<dbReference type="Pfam" id="PF12667">
    <property type="entry name" value="NigD_N"/>
    <property type="match status" value="1"/>
</dbReference>
<dbReference type="EMBL" id="PUEC01000014">
    <property type="protein sequence ID" value="PWB02282.1"/>
    <property type="molecule type" value="Genomic_DNA"/>
</dbReference>
<dbReference type="RefSeq" id="WP_107032315.1">
    <property type="nucleotide sequence ID" value="NZ_CAOLYA010000003.1"/>
</dbReference>
<proteinExistence type="predicted"/>
<feature type="domain" description="NigD-like C-terminal" evidence="3">
    <location>
        <begin position="113"/>
        <end position="224"/>
    </location>
</feature>
<keyword evidence="1" id="KW-0732">Signal</keyword>
<gene>
    <name evidence="4" type="ORF">C5O23_07445</name>
</gene>
<evidence type="ECO:0000313" key="4">
    <source>
        <dbReference type="EMBL" id="PWB02282.1"/>
    </source>
</evidence>
<feature type="signal peptide" evidence="1">
    <location>
        <begin position="1"/>
        <end position="21"/>
    </location>
</feature>
<comment type="caution">
    <text evidence="4">The sequence shown here is derived from an EMBL/GenBank/DDBJ whole genome shotgun (WGS) entry which is preliminary data.</text>
</comment>
<dbReference type="InterPro" id="IPR024299">
    <property type="entry name" value="NigD-like_OB_dom"/>
</dbReference>
<evidence type="ECO:0000259" key="3">
    <source>
        <dbReference type="Pfam" id="PF17415"/>
    </source>
</evidence>
<evidence type="ECO:0000313" key="5">
    <source>
        <dbReference type="Proteomes" id="UP000244905"/>
    </source>
</evidence>
<organism evidence="4 5">
    <name type="scientific">Duncaniella muris</name>
    <dbReference type="NCBI Taxonomy" id="2094150"/>
    <lineage>
        <taxon>Bacteria</taxon>
        <taxon>Pseudomonadati</taxon>
        <taxon>Bacteroidota</taxon>
        <taxon>Bacteroidia</taxon>
        <taxon>Bacteroidales</taxon>
        <taxon>Muribaculaceae</taxon>
        <taxon>Duncaniella</taxon>
    </lineage>
</organism>
<reference evidence="5" key="1">
    <citation type="submission" date="2018-02" db="EMBL/GenBank/DDBJ databases">
        <authorList>
            <person name="Clavel T."/>
            <person name="Strowig T."/>
        </authorList>
    </citation>
    <scope>NUCLEOTIDE SEQUENCE [LARGE SCALE GENOMIC DNA]</scope>
    <source>
        <strain evidence="5">DSM 103720</strain>
    </source>
</reference>
<dbReference type="InterPro" id="IPR035376">
    <property type="entry name" value="NigD_C"/>
</dbReference>
<sequence>MKKAKHLLPLALLLASAPMMQSCLDDDDNNSYVICPSSPKALVTVCPTVNGGFTMVLDDKTTLVPSNMDKSPFGNKEVRALVCYTPDKSFHGGTGVTVNRIDSIRTKLPAIDLGDKNDETYGNDPIEIVKDWVTVAEDGYLTLRVRTIWGPGHTPHHLNLLTGSNPDDPFEVELRHDAKGDTKGYFGDALIAFNLNSLSATSDKPVKIKLRWNSFSGMKTAEFDLALRPKIFDDDLSDLVSASVLR</sequence>
<dbReference type="GeneID" id="82526177"/>
<dbReference type="Pfam" id="PF17415">
    <property type="entry name" value="NigD_C"/>
    <property type="match status" value="1"/>
</dbReference>
<dbReference type="AlphaFoldDB" id="A0A2V1IPK5"/>
<feature type="chain" id="PRO_5015960393" description="NigD-like C-terminal beta sandwich domain-containing protein" evidence="1">
    <location>
        <begin position="22"/>
        <end position="246"/>
    </location>
</feature>
<dbReference type="Proteomes" id="UP000244905">
    <property type="component" value="Unassembled WGS sequence"/>
</dbReference>
<dbReference type="PROSITE" id="PS51257">
    <property type="entry name" value="PROKAR_LIPOPROTEIN"/>
    <property type="match status" value="1"/>
</dbReference>
<accession>A0A2V1IPK5</accession>
<evidence type="ECO:0000256" key="1">
    <source>
        <dbReference type="SAM" id="SignalP"/>
    </source>
</evidence>
<protein>
    <recommendedName>
        <fullName evidence="6">NigD-like C-terminal beta sandwich domain-containing protein</fullName>
    </recommendedName>
</protein>
<evidence type="ECO:0008006" key="6">
    <source>
        <dbReference type="Google" id="ProtNLM"/>
    </source>
</evidence>
<name>A0A2V1IPK5_9BACT</name>
<dbReference type="InterPro" id="IPR038143">
    <property type="entry name" value="NigD-like_C_dom_sf"/>
</dbReference>